<proteinExistence type="predicted"/>
<dbReference type="PATRIC" id="fig|1203606.4.peg.2973"/>
<keyword evidence="1 3" id="KW-0732">Signal</keyword>
<feature type="domain" description="DUF5067" evidence="4">
    <location>
        <begin position="32"/>
        <end position="136"/>
    </location>
</feature>
<evidence type="ECO:0000256" key="2">
    <source>
        <dbReference type="SAM" id="MobiDB-lite"/>
    </source>
</evidence>
<dbReference type="eggNOG" id="ENOG5033A8N">
    <property type="taxonomic scope" value="Bacteria"/>
</dbReference>
<feature type="region of interest" description="Disordered" evidence="2">
    <location>
        <begin position="149"/>
        <end position="182"/>
    </location>
</feature>
<dbReference type="InterPro" id="IPR031989">
    <property type="entry name" value="DUF5067"/>
</dbReference>
<dbReference type="InterPro" id="IPR029050">
    <property type="entry name" value="Immunoprotect_excell_Ig-like"/>
</dbReference>
<accession>R8VSQ0</accession>
<protein>
    <recommendedName>
        <fullName evidence="4">DUF5067 domain-containing protein</fullName>
    </recommendedName>
</protein>
<dbReference type="Pfam" id="PF16729">
    <property type="entry name" value="DUF5067"/>
    <property type="match status" value="1"/>
</dbReference>
<keyword evidence="6" id="KW-1185">Reference proteome</keyword>
<dbReference type="RefSeq" id="WP_016149101.1">
    <property type="nucleotide sequence ID" value="NZ_KB976105.1"/>
</dbReference>
<dbReference type="Gene3D" id="2.60.40.1240">
    <property type="match status" value="1"/>
</dbReference>
<name>R8VSQ0_9FIRM</name>
<dbReference type="OrthoDB" id="2079049at2"/>
<feature type="signal peptide" evidence="3">
    <location>
        <begin position="1"/>
        <end position="20"/>
    </location>
</feature>
<evidence type="ECO:0000259" key="4">
    <source>
        <dbReference type="Pfam" id="PF16729"/>
    </source>
</evidence>
<feature type="compositionally biased region" description="Low complexity" evidence="2">
    <location>
        <begin position="159"/>
        <end position="182"/>
    </location>
</feature>
<dbReference type="AlphaFoldDB" id="R8VSQ0"/>
<dbReference type="HOGENOM" id="CLU_780056_0_0_9"/>
<reference evidence="5 6" key="1">
    <citation type="submission" date="2013-01" db="EMBL/GenBank/DDBJ databases">
        <title>The Genome Sequence of Butyricicoccus pullicaecorum 1.2.</title>
        <authorList>
            <consortium name="The Broad Institute Genome Sequencing Platform"/>
            <person name="Earl A."/>
            <person name="Ward D."/>
            <person name="Feldgarden M."/>
            <person name="Gevers D."/>
            <person name="Van Immerseel F."/>
            <person name="Eeckhaut V."/>
            <person name="Walker B."/>
            <person name="Young S.K."/>
            <person name="Zeng Q."/>
            <person name="Gargeya S."/>
            <person name="Fitzgerald M."/>
            <person name="Haas B."/>
            <person name="Abouelleil A."/>
            <person name="Alvarado L."/>
            <person name="Arachchi H.M."/>
            <person name="Berlin A.M."/>
            <person name="Chapman S.B."/>
            <person name="Dewar J."/>
            <person name="Goldberg J."/>
            <person name="Griggs A."/>
            <person name="Gujja S."/>
            <person name="Hansen M."/>
            <person name="Howarth C."/>
            <person name="Imamovic A."/>
            <person name="Larimer J."/>
            <person name="McCowan C."/>
            <person name="Murphy C."/>
            <person name="Neiman D."/>
            <person name="Pearson M."/>
            <person name="Priest M."/>
            <person name="Roberts A."/>
            <person name="Saif S."/>
            <person name="Shea T."/>
            <person name="Sisk P."/>
            <person name="Sykes S."/>
            <person name="Wortman J."/>
            <person name="Nusbaum C."/>
            <person name="Birren B."/>
        </authorList>
    </citation>
    <scope>NUCLEOTIDE SEQUENCE [LARGE SCALE GENOMIC DNA]</scope>
    <source>
        <strain evidence="5 6">1.2</strain>
    </source>
</reference>
<dbReference type="EMBL" id="AQOB01000015">
    <property type="protein sequence ID" value="EOQ35548.1"/>
    <property type="molecule type" value="Genomic_DNA"/>
</dbReference>
<dbReference type="PROSITE" id="PS51257">
    <property type="entry name" value="PROKAR_LIPOPROTEIN"/>
    <property type="match status" value="1"/>
</dbReference>
<evidence type="ECO:0000256" key="3">
    <source>
        <dbReference type="SAM" id="SignalP"/>
    </source>
</evidence>
<organism evidence="5 6">
    <name type="scientific">Butyricicoccus pullicaecorum 1.2</name>
    <dbReference type="NCBI Taxonomy" id="1203606"/>
    <lineage>
        <taxon>Bacteria</taxon>
        <taxon>Bacillati</taxon>
        <taxon>Bacillota</taxon>
        <taxon>Clostridia</taxon>
        <taxon>Eubacteriales</taxon>
        <taxon>Butyricicoccaceae</taxon>
        <taxon>Butyricicoccus</taxon>
    </lineage>
</organism>
<comment type="caution">
    <text evidence="5">The sequence shown here is derived from an EMBL/GenBank/DDBJ whole genome shotgun (WGS) entry which is preliminary data.</text>
</comment>
<gene>
    <name evidence="5" type="ORF">HMPREF1526_03015</name>
</gene>
<dbReference type="Proteomes" id="UP000013981">
    <property type="component" value="Unassembled WGS sequence"/>
</dbReference>
<sequence length="355" mass="38816">MKRSRLFCILLAVLMLFSFAACGKGKTADPNLLELGDYQLLFKDACIMTDADGNDALVMTLDFTNNSEESTSYLWTIVETVTQGDEELEFTTVFIDDSLSGLNDSQFSEVDPGTTLEIQTCFALKNTTDTVEAHFEPLLGGKDGTITIDPSTLSRESAEPAAAPTEPAAASAEATATQTASDAAGELDWWNGDWYGWWTMTGCWGAYEDLESAWWDVCGTIDIGANGTGTVTLWDEDYTKAEPMVSASVSLNSAGVGTHGTMMSEGGTFMDIALEHADWIVDPGLSEYTDMIHISGSYENGDDQFIYDMFLRPWGTSWDDAKAEDLPYYYHDWYLPLIQAGKPMPDIVGPTEMAS</sequence>
<feature type="chain" id="PRO_5004467786" description="DUF5067 domain-containing protein" evidence="3">
    <location>
        <begin position="21"/>
        <end position="355"/>
    </location>
</feature>
<evidence type="ECO:0000313" key="6">
    <source>
        <dbReference type="Proteomes" id="UP000013981"/>
    </source>
</evidence>
<evidence type="ECO:0000256" key="1">
    <source>
        <dbReference type="ARBA" id="ARBA00022729"/>
    </source>
</evidence>
<evidence type="ECO:0000313" key="5">
    <source>
        <dbReference type="EMBL" id="EOQ35548.1"/>
    </source>
</evidence>